<dbReference type="PANTHER" id="PTHR12940">
    <property type="entry name" value="ES-2 PROTEIN - RELATED"/>
    <property type="match status" value="1"/>
</dbReference>
<feature type="compositionally biased region" description="Polar residues" evidence="4">
    <location>
        <begin position="518"/>
        <end position="529"/>
    </location>
</feature>
<dbReference type="EMBL" id="AGNL01010897">
    <property type="protein sequence ID" value="EJK68736.1"/>
    <property type="molecule type" value="Genomic_DNA"/>
</dbReference>
<gene>
    <name evidence="5" type="ORF">THAOC_10052</name>
</gene>
<evidence type="ECO:0000256" key="1">
    <source>
        <dbReference type="ARBA" id="ARBA00004123"/>
    </source>
</evidence>
<organism evidence="5 6">
    <name type="scientific">Thalassiosira oceanica</name>
    <name type="common">Marine diatom</name>
    <dbReference type="NCBI Taxonomy" id="159749"/>
    <lineage>
        <taxon>Eukaryota</taxon>
        <taxon>Sar</taxon>
        <taxon>Stramenopiles</taxon>
        <taxon>Ochrophyta</taxon>
        <taxon>Bacillariophyta</taxon>
        <taxon>Coscinodiscophyceae</taxon>
        <taxon>Thalassiosirophycidae</taxon>
        <taxon>Thalassiosirales</taxon>
        <taxon>Thalassiosiraceae</taxon>
        <taxon>Thalassiosira</taxon>
    </lineage>
</organism>
<evidence type="ECO:0000313" key="5">
    <source>
        <dbReference type="EMBL" id="EJK68736.1"/>
    </source>
</evidence>
<feature type="compositionally biased region" description="Basic and acidic residues" evidence="4">
    <location>
        <begin position="450"/>
        <end position="461"/>
    </location>
</feature>
<feature type="region of interest" description="Disordered" evidence="4">
    <location>
        <begin position="271"/>
        <end position="294"/>
    </location>
</feature>
<dbReference type="eggNOG" id="ENOG502SQZP">
    <property type="taxonomic scope" value="Eukaryota"/>
</dbReference>
<keyword evidence="6" id="KW-1185">Reference proteome</keyword>
<dbReference type="AlphaFoldDB" id="K0T625"/>
<evidence type="ECO:0000256" key="4">
    <source>
        <dbReference type="SAM" id="MobiDB-lite"/>
    </source>
</evidence>
<dbReference type="Pfam" id="PF09751">
    <property type="entry name" value="Es2"/>
    <property type="match status" value="2"/>
</dbReference>
<dbReference type="OMA" id="HLANDHR"/>
<evidence type="ECO:0000256" key="3">
    <source>
        <dbReference type="ARBA" id="ARBA00023242"/>
    </source>
</evidence>
<dbReference type="PANTHER" id="PTHR12940:SF0">
    <property type="entry name" value="SPLICING FACTOR ESS-2 HOMOLOG"/>
    <property type="match status" value="1"/>
</dbReference>
<feature type="region of interest" description="Disordered" evidence="4">
    <location>
        <begin position="547"/>
        <end position="588"/>
    </location>
</feature>
<feature type="region of interest" description="Disordered" evidence="4">
    <location>
        <begin position="502"/>
        <end position="529"/>
    </location>
</feature>
<proteinExistence type="inferred from homology"/>
<protein>
    <recommendedName>
        <fullName evidence="7">Nuclear protein Es2</fullName>
    </recommendedName>
</protein>
<dbReference type="GO" id="GO:0071013">
    <property type="term" value="C:catalytic step 2 spliceosome"/>
    <property type="evidence" value="ECO:0007669"/>
    <property type="project" value="TreeGrafter"/>
</dbReference>
<comment type="subcellular location">
    <subcellularLocation>
        <location evidence="1">Nucleus</location>
    </subcellularLocation>
</comment>
<comment type="caution">
    <text evidence="5">The sequence shown here is derived from an EMBL/GenBank/DDBJ whole genome shotgun (WGS) entry which is preliminary data.</text>
</comment>
<feature type="region of interest" description="Disordered" evidence="4">
    <location>
        <begin position="450"/>
        <end position="487"/>
    </location>
</feature>
<keyword evidence="3" id="KW-0539">Nucleus</keyword>
<feature type="compositionally biased region" description="Low complexity" evidence="4">
    <location>
        <begin position="566"/>
        <end position="578"/>
    </location>
</feature>
<reference evidence="5 6" key="1">
    <citation type="journal article" date="2012" name="Genome Biol.">
        <title>Genome and low-iron response of an oceanic diatom adapted to chronic iron limitation.</title>
        <authorList>
            <person name="Lommer M."/>
            <person name="Specht M."/>
            <person name="Roy A.S."/>
            <person name="Kraemer L."/>
            <person name="Andreson R."/>
            <person name="Gutowska M.A."/>
            <person name="Wolf J."/>
            <person name="Bergner S.V."/>
            <person name="Schilhabel M.B."/>
            <person name="Klostermeier U.C."/>
            <person name="Beiko R.G."/>
            <person name="Rosenstiel P."/>
            <person name="Hippler M."/>
            <person name="Laroche J."/>
        </authorList>
    </citation>
    <scope>NUCLEOTIDE SEQUENCE [LARGE SCALE GENOMIC DNA]</scope>
    <source>
        <strain evidence="5 6">CCMP1005</strain>
    </source>
</reference>
<dbReference type="Proteomes" id="UP000266841">
    <property type="component" value="Unassembled WGS sequence"/>
</dbReference>
<comment type="similarity">
    <text evidence="2">Belongs to the ESS2 family.</text>
</comment>
<dbReference type="OrthoDB" id="19679at2759"/>
<accession>K0T625</accession>
<name>K0T625_THAOC</name>
<feature type="compositionally biased region" description="Basic residues" evidence="4">
    <location>
        <begin position="506"/>
        <end position="517"/>
    </location>
</feature>
<dbReference type="InterPro" id="IPR019148">
    <property type="entry name" value="Nuclear_protein_DGCR14_ESS-2"/>
</dbReference>
<evidence type="ECO:0008006" key="7">
    <source>
        <dbReference type="Google" id="ProtNLM"/>
    </source>
</evidence>
<feature type="compositionally biased region" description="Basic and acidic residues" evidence="4">
    <location>
        <begin position="478"/>
        <end position="487"/>
    </location>
</feature>
<sequence>MEGQLRDVLEEEEYTSTLSHIIERDYYPSLHSLRRDQAILDARKTGDVASAVAIRRAARKAEIERDNEWSKEQEEEQNTYEETAIVPRVNGVAGCKVHVRKRPRELKHETVTAFHQRVISEDNAEFDAVQERERKVREKRLGIIFAAKDNKEGRLMIEGSPSAPEKGSGNLARALLCETPIGLASDLYDAVPTAGLRITGENKNASDSRDFAAKGIGRNGLFFQPQHLANDHRQTNEGPLLLTAAPSSGTFPSLENGCSVAAATTANAEGRNNDKLLMPPPQARITNRSGEQMNDVESELRSSVTSTAVVQKVEYLPKPLERDINTQATRFQHQNESRLLARSTNGVLLHRDGSLTDTSASTDLESFAPLSEERSAYKRAKQKEHDTFVPMTPLIHPGQKDQMMTWGNVESTPMVLGSKAVDGVDWEPTKSDTAPSYDVVDSTSREALARRAERKIQDRTKAYRSAGKQNTSASSMADDERSVHSAVDRAASLTPAAQALLEANSRRPHKAMRRSKPSSRIFQTSTLGSSTQICSASRDSFGSALRQAYAPSASSGARERKRRKNSSSSASSSLRRAAGGATPRIHFT</sequence>
<evidence type="ECO:0000256" key="2">
    <source>
        <dbReference type="ARBA" id="ARBA00009072"/>
    </source>
</evidence>
<evidence type="ECO:0000313" key="6">
    <source>
        <dbReference type="Proteomes" id="UP000266841"/>
    </source>
</evidence>